<evidence type="ECO:0000313" key="3">
    <source>
        <dbReference type="Proteomes" id="UP000185221"/>
    </source>
</evidence>
<sequence>MKGNQPFTIMKSILFFWVFLLPFQIIAQVPVENLLKERQYLLYQLQETKRNTASMMELALESRPSSEGRLAMQIIEKDNAIIQKLQLSDRIDHSSILSENEQYKTITLSQEQDIQKLKNALTQKGYEVNASRLGKRKFELATLIFFIGTITFGWLFVRDKISFDKPTQLSSIPISTKKE</sequence>
<protein>
    <submittedName>
        <fullName evidence="2">Uncharacterized protein</fullName>
    </submittedName>
</protein>
<accession>A0A1N6FLF3</accession>
<gene>
    <name evidence="2" type="ORF">SAMN05444394_2537</name>
</gene>
<dbReference type="Proteomes" id="UP000185221">
    <property type="component" value="Unassembled WGS sequence"/>
</dbReference>
<keyword evidence="1" id="KW-0472">Membrane</keyword>
<dbReference type="EMBL" id="FSRC01000002">
    <property type="protein sequence ID" value="SIN96107.1"/>
    <property type="molecule type" value="Genomic_DNA"/>
</dbReference>
<dbReference type="STRING" id="226505.SAMN05444394_2537"/>
<organism evidence="2 3">
    <name type="scientific">Algoriphagus halophilus</name>
    <dbReference type="NCBI Taxonomy" id="226505"/>
    <lineage>
        <taxon>Bacteria</taxon>
        <taxon>Pseudomonadati</taxon>
        <taxon>Bacteroidota</taxon>
        <taxon>Cytophagia</taxon>
        <taxon>Cytophagales</taxon>
        <taxon>Cyclobacteriaceae</taxon>
        <taxon>Algoriphagus</taxon>
    </lineage>
</organism>
<evidence type="ECO:0000256" key="1">
    <source>
        <dbReference type="SAM" id="Phobius"/>
    </source>
</evidence>
<keyword evidence="3" id="KW-1185">Reference proteome</keyword>
<keyword evidence="1" id="KW-0812">Transmembrane</keyword>
<dbReference type="AlphaFoldDB" id="A0A1N6FLF3"/>
<keyword evidence="1" id="KW-1133">Transmembrane helix</keyword>
<name>A0A1N6FLF3_9BACT</name>
<proteinExistence type="predicted"/>
<evidence type="ECO:0000313" key="2">
    <source>
        <dbReference type="EMBL" id="SIN96107.1"/>
    </source>
</evidence>
<reference evidence="3" key="1">
    <citation type="submission" date="2016-11" db="EMBL/GenBank/DDBJ databases">
        <authorList>
            <person name="Varghese N."/>
            <person name="Submissions S."/>
        </authorList>
    </citation>
    <scope>NUCLEOTIDE SEQUENCE [LARGE SCALE GENOMIC DNA]</scope>
    <source>
        <strain evidence="3">DSM 15292</strain>
    </source>
</reference>
<feature type="transmembrane region" description="Helical" evidence="1">
    <location>
        <begin position="140"/>
        <end position="157"/>
    </location>
</feature>